<organism evidence="1 2">
    <name type="scientific">Lactobacillus phage Bacchae</name>
    <dbReference type="NCBI Taxonomy" id="2079429"/>
    <lineage>
        <taxon>Viruses</taxon>
        <taxon>Duplodnaviria</taxon>
        <taxon>Heunggongvirae</taxon>
        <taxon>Uroviricota</taxon>
        <taxon>Caudoviricetes</taxon>
        <taxon>Herelleviridae</taxon>
        <taxon>Harbinvirus</taxon>
        <taxon>Harbinvirus bacchae</taxon>
    </lineage>
</organism>
<sequence length="76" mass="8886">MLAINIQSKQLQKILGATNPIETQRFWNDESERVFFCDGDKETCINELLDEMGTVDGYTLYYVVDDGMFYIIEDFM</sequence>
<dbReference type="EMBL" id="MG765277">
    <property type="protein sequence ID" value="AUV60058.1"/>
    <property type="molecule type" value="Genomic_DNA"/>
</dbReference>
<dbReference type="KEGG" id="vg:54988607"/>
<protein>
    <submittedName>
        <fullName evidence="1">Uncharacterized protein</fullName>
    </submittedName>
</protein>
<dbReference type="Proteomes" id="UP000241463">
    <property type="component" value="Segment"/>
</dbReference>
<keyword evidence="2" id="KW-1185">Reference proteome</keyword>
<reference evidence="1 2" key="1">
    <citation type="submission" date="2018-01" db="EMBL/GenBank/DDBJ databases">
        <title>Lactobacillus phages that infect wine-derived L. plantarum strains.</title>
        <authorList>
            <person name="Kyrkou I."/>
            <person name="Hestbjerg Hansen L."/>
        </authorList>
    </citation>
    <scope>NUCLEOTIDE SEQUENCE [LARGE SCALE GENOMIC DNA]</scope>
</reference>
<evidence type="ECO:0000313" key="1">
    <source>
        <dbReference type="EMBL" id="AUV60058.1"/>
    </source>
</evidence>
<dbReference type="GeneID" id="54988607"/>
<accession>A0A2K9VCW2</accession>
<dbReference type="RefSeq" id="YP_009798162.1">
    <property type="nucleotide sequence ID" value="NC_047924.1"/>
</dbReference>
<proteinExistence type="predicted"/>
<name>A0A2K9VCW2_9CAUD</name>
<evidence type="ECO:0000313" key="2">
    <source>
        <dbReference type="Proteomes" id="UP000241463"/>
    </source>
</evidence>